<feature type="compositionally biased region" description="Basic and acidic residues" evidence="2">
    <location>
        <begin position="179"/>
        <end position="197"/>
    </location>
</feature>
<evidence type="ECO:0000313" key="3">
    <source>
        <dbReference type="EMBL" id="CAL4092650.1"/>
    </source>
</evidence>
<dbReference type="AlphaFoldDB" id="A0AAV2QLW0"/>
<comment type="caution">
    <text evidence="3">The sequence shown here is derived from an EMBL/GenBank/DDBJ whole genome shotgun (WGS) entry which is preliminary data.</text>
</comment>
<keyword evidence="1" id="KW-0175">Coiled coil</keyword>
<feature type="compositionally biased region" description="Basic and acidic residues" evidence="2">
    <location>
        <begin position="291"/>
        <end position="306"/>
    </location>
</feature>
<feature type="region of interest" description="Disordered" evidence="2">
    <location>
        <begin position="117"/>
        <end position="311"/>
    </location>
</feature>
<name>A0AAV2QLW0_MEGNR</name>
<feature type="coiled-coil region" evidence="1">
    <location>
        <begin position="49"/>
        <end position="76"/>
    </location>
</feature>
<dbReference type="EMBL" id="CAXKWB010008829">
    <property type="protein sequence ID" value="CAL4092650.1"/>
    <property type="molecule type" value="Genomic_DNA"/>
</dbReference>
<reference evidence="3 4" key="1">
    <citation type="submission" date="2024-05" db="EMBL/GenBank/DDBJ databases">
        <authorList>
            <person name="Wallberg A."/>
        </authorList>
    </citation>
    <scope>NUCLEOTIDE SEQUENCE [LARGE SCALE GENOMIC DNA]</scope>
</reference>
<gene>
    <name evidence="3" type="ORF">MNOR_LOCUS14630</name>
</gene>
<evidence type="ECO:0000256" key="2">
    <source>
        <dbReference type="SAM" id="MobiDB-lite"/>
    </source>
</evidence>
<sequence length="388" mass="43830">MAQGGSGGTATTDDVKTAQAVAQQQHLSIALDALQTRHEAEVYRVQDVVSEQKQVMEDLASEIAQLKNQLLDDGKKHREHWEEVERGLARFGSQDHIYNVKTTDNDNIDEEDEAIENDMENSDELMENDEENPDDLSDKDTEILNIPFKRNNDKNSKTLEDNLEDMKSLQDEDGDEIIVEPHLEEKEDNIEDIKETENNNENSEEDIVLLKVKKLSPEEDNDNNESKDNVENTRAPNEEENESLIPEDSTENNDEYVINKDDPDDSMGPVSNMEEDMNSKNKLNGGSEAENETHEEKSSIGGHHETEEDVGNTNCESKVECLSCESLLILVGALGEALDDIEKDVGRQSHRMDHLMKIYTAPVTIQRVLSYWPLPDQRHSQPAVSVMS</sequence>
<proteinExistence type="predicted"/>
<keyword evidence="4" id="KW-1185">Reference proteome</keyword>
<organism evidence="3 4">
    <name type="scientific">Meganyctiphanes norvegica</name>
    <name type="common">Northern krill</name>
    <name type="synonym">Thysanopoda norvegica</name>
    <dbReference type="NCBI Taxonomy" id="48144"/>
    <lineage>
        <taxon>Eukaryota</taxon>
        <taxon>Metazoa</taxon>
        <taxon>Ecdysozoa</taxon>
        <taxon>Arthropoda</taxon>
        <taxon>Crustacea</taxon>
        <taxon>Multicrustacea</taxon>
        <taxon>Malacostraca</taxon>
        <taxon>Eumalacostraca</taxon>
        <taxon>Eucarida</taxon>
        <taxon>Euphausiacea</taxon>
        <taxon>Euphausiidae</taxon>
        <taxon>Meganyctiphanes</taxon>
    </lineage>
</organism>
<evidence type="ECO:0000313" key="4">
    <source>
        <dbReference type="Proteomes" id="UP001497623"/>
    </source>
</evidence>
<evidence type="ECO:0000256" key="1">
    <source>
        <dbReference type="SAM" id="Coils"/>
    </source>
</evidence>
<accession>A0AAV2QLW0</accession>
<protein>
    <submittedName>
        <fullName evidence="3">Uncharacterized protein</fullName>
    </submittedName>
</protein>
<feature type="compositionally biased region" description="Acidic residues" evidence="2">
    <location>
        <begin position="117"/>
        <end position="135"/>
    </location>
</feature>
<feature type="compositionally biased region" description="Basic and acidic residues" evidence="2">
    <location>
        <begin position="150"/>
        <end position="170"/>
    </location>
</feature>
<dbReference type="Proteomes" id="UP001497623">
    <property type="component" value="Unassembled WGS sequence"/>
</dbReference>